<feature type="region of interest" description="Disordered" evidence="6">
    <location>
        <begin position="392"/>
        <end position="430"/>
    </location>
</feature>
<evidence type="ECO:0000256" key="1">
    <source>
        <dbReference type="ARBA" id="ARBA00005755"/>
    </source>
</evidence>
<dbReference type="SUPFAM" id="SSF53098">
    <property type="entry name" value="Ribonuclease H-like"/>
    <property type="match status" value="1"/>
</dbReference>
<gene>
    <name evidence="10" type="ORF">cyc_00042</name>
</gene>
<dbReference type="GO" id="GO:0003697">
    <property type="term" value="F:single-stranded DNA binding"/>
    <property type="evidence" value="ECO:0007669"/>
    <property type="project" value="TreeGrafter"/>
</dbReference>
<feature type="region of interest" description="Disordered" evidence="6">
    <location>
        <begin position="729"/>
        <end position="751"/>
    </location>
</feature>
<dbReference type="EMBL" id="JROU02002103">
    <property type="protein sequence ID" value="OEH74160.1"/>
    <property type="molecule type" value="Genomic_DNA"/>
</dbReference>
<feature type="region of interest" description="Disordered" evidence="6">
    <location>
        <begin position="1476"/>
        <end position="1496"/>
    </location>
</feature>
<dbReference type="EC" id="2.7.7.7" evidence="5"/>
<evidence type="ECO:0000313" key="10">
    <source>
        <dbReference type="EMBL" id="OEH74160.1"/>
    </source>
</evidence>
<dbReference type="Gene3D" id="3.30.420.10">
    <property type="entry name" value="Ribonuclease H-like superfamily/Ribonuclease H"/>
    <property type="match status" value="1"/>
</dbReference>
<feature type="domain" description="DNA-directed DNA polymerase family B exonuclease" evidence="8">
    <location>
        <begin position="844"/>
        <end position="958"/>
    </location>
</feature>
<dbReference type="InterPro" id="IPR006172">
    <property type="entry name" value="DNA-dir_DNA_pol_B"/>
</dbReference>
<feature type="domain" description="DNA-directed DNA polymerase family B multifunctional" evidence="7">
    <location>
        <begin position="1057"/>
        <end position="1351"/>
    </location>
</feature>
<comment type="similarity">
    <text evidence="1 5">Belongs to the DNA polymerase type-B family.</text>
</comment>
<dbReference type="GO" id="GO:0006273">
    <property type="term" value="P:lagging strand elongation"/>
    <property type="evidence" value="ECO:0007669"/>
    <property type="project" value="TreeGrafter"/>
</dbReference>
<dbReference type="InterPro" id="IPR017964">
    <property type="entry name" value="DNA-dir_DNA_pol_B_CS"/>
</dbReference>
<keyword evidence="2 5" id="KW-0808">Transferase</keyword>
<dbReference type="GO" id="GO:1902975">
    <property type="term" value="P:mitotic DNA replication initiation"/>
    <property type="evidence" value="ECO:0007669"/>
    <property type="project" value="TreeGrafter"/>
</dbReference>
<dbReference type="InterPro" id="IPR023211">
    <property type="entry name" value="DNA_pol_palm_dom_sf"/>
</dbReference>
<sequence length="1826" mass="197973">MDMVLVASYDFHDRGCHGFMCPRAGIICRQEAGHVEQNMIVIIRILMVKLSVCGSFATGVIPSLWKGWAERLGCPEGGSGLHEKRGAQKGLLKEFGAAAAAFSFSAFCCSYKHSPLSRCCEKSSPLPPDQHHHAAISTTLVGDPVGGSKGVASVPQKLQSAAHAFLFPFLLSAGSTSDSSSSRRVGLGGLERRLPTYGHLTRKEEHRHKWEGQRLRAFPQLAPPLFLEMSTASKGGALSALEKIRKQRRGEAKATEQYEVRDENAEIFATVSAQEYAELKQSRRAGNWIEGDDGKRAPWDSLPQCLLCVGSVAEGYSDDGEEWWQSDSGSEDGGRANAPRTAKRRGTEERDAKGALPTPVGKKKKGLSAAAEMRAKGMRSLLQHFSSMASEKAGTLGASEDAEAGSSAPPRLSGAAAERSDAEEEAEEATVRCDIFESSSEHFGARRKMVAVDLFAAGSEEAAQPQQSEPEGASRGPLVLDEAVGASEGLPVCPDGSLPFYFLDAWDDVASGTVYLFGKVWGVAAGGQQQQGSAAAVAPPQSCCVVVKRMMRPLFFFLRKQVTLDAGIEGLGADGATPEAGEAAREALLASFLREKQENAKEFLRMDGQRLKQRYHWSTWKCKATTRHYAFDAAGVPRSRNLQVVKVLCPGSAPSLEAEDLQGVTYSRVFGSNAPLTEVLLVKRRIKGPCWLKITDFCLPESPADKASWCRHEVIVEGHKQIRVWGDSRKAGGEEEASSPQPVDGKEPPAPPLTLLSLVAKSVSVSNNPSEDRALCMAAFFIQRHKDIEEQQAQPVLTKENIFCGVRRIRSGGGGKAQTGALGAPVCARAMSSGVPPLFEEKAEKSAVQVYDSERVLLTNLINRVYAQDPDVILGHNIYGADLELIARRCNFHGLPLWHKMSRLKRPKTQKPPCSNPRQQHQHQSCLWGGRVLSVGRLVCDTYLQARELLGHKTNYNLLPLLREAFPMPAAGVAASGGTGAGSKISAFHRRIATELQRMQPFPCEDLLSFYWSQDPSRLLYAANLCCLEAFMASILAQRLNCLPVTRELTTIGGNLWVRSLQNARAERNAFLLMHAFHAEKFVYPDPPGPRGKAKSHEAAAPAEMEDPSDGEGAEAPSAAPGGASRSSKGPAYAGGLVLEPRAGLYDSFVLLLDFNSLYPSIIQEYNVCFSTVRRAQASENGEAAGDEDASVWEIDSTPGLLPRVLQQLVQKRRQVKAAAQKERDPAKKASLDVKQLALKLTANSIYGCLGFSGSRFYAKPLAAYITQQGRTVLMAAKEKVEQQLRLSVLYGDTDSLMVDTGLRDEGRGEAYAESVRLGQRIKSEINRQYKKLELDLEAVFRRLLLLRKKKAPAPAGDEDAVDTVVALLHERLRAMREAIVGGQVPLDLFVITRALTKSPQLYAQGSGGAAQPHVLVALRMLAAGRPNLGLKPDVEYYLQHQLFPPVQRLCAHVQGTGPGRLAECLGLNPAKFGERELGEEAGDDQTGESERQKGEDRILSLIKKSDEVFKECNIPAQIPCGLCGVWLPAAQGLMTSRCGACGGWLSPSALRDTLRLYLAYIRHSFHIHITRCTECKHKFEYLPPGPLRAGASLRCPLCDGGRIVDCVSPNVLYMQLQHLRFLLSQNTGSKGSSTSASPAGMRLALDECHAAVPLPSSPQLGEPARPLNLSESLPKAGLTRAKEAAVGVKKGLELKFPLVVAALRYLRGLKSGVLCVSSESERHSLMEPVTTTMTANALNTLDLRSFFCALRTPTGAEGQSSRWALLAQTYIDAKAAAVESALPLDAGVRDPWGAPAGMQRRRSGGLPLGFKGFGSPTVTIKREVY</sequence>
<dbReference type="FunCoup" id="A0A1D3CSK1">
    <property type="interactions" value="158"/>
</dbReference>
<dbReference type="Gene3D" id="1.10.132.60">
    <property type="entry name" value="DNA polymerase family B, C-terminal domain"/>
    <property type="match status" value="2"/>
</dbReference>
<feature type="region of interest" description="Disordered" evidence="6">
    <location>
        <begin position="1088"/>
        <end position="1130"/>
    </location>
</feature>
<comment type="caution">
    <text evidence="10">The sequence shown here is derived from an EMBL/GenBank/DDBJ whole genome shotgun (WGS) entry which is preliminary data.</text>
</comment>
<dbReference type="GO" id="GO:0005658">
    <property type="term" value="C:alpha DNA polymerase:primase complex"/>
    <property type="evidence" value="ECO:0007669"/>
    <property type="project" value="TreeGrafter"/>
</dbReference>
<dbReference type="Pfam" id="PF03104">
    <property type="entry name" value="DNA_pol_B_exo1"/>
    <property type="match status" value="1"/>
</dbReference>
<dbReference type="SMART" id="SM00486">
    <property type="entry name" value="POLBc"/>
    <property type="match status" value="1"/>
</dbReference>
<dbReference type="VEuPathDB" id="ToxoDB:cyc_00042"/>
<keyword evidence="11" id="KW-1185">Reference proteome</keyword>
<dbReference type="Pfam" id="PF00136">
    <property type="entry name" value="DNA_pol_B"/>
    <property type="match status" value="1"/>
</dbReference>
<dbReference type="GO" id="GO:0000166">
    <property type="term" value="F:nucleotide binding"/>
    <property type="evidence" value="ECO:0007669"/>
    <property type="project" value="InterPro"/>
</dbReference>
<dbReference type="Gene3D" id="2.40.50.730">
    <property type="match status" value="1"/>
</dbReference>
<dbReference type="NCBIfam" id="TIGR00592">
    <property type="entry name" value="pol2"/>
    <property type="match status" value="1"/>
</dbReference>
<dbReference type="InParanoid" id="A0A1D3CSK1"/>
<evidence type="ECO:0000259" key="9">
    <source>
        <dbReference type="Pfam" id="PF12254"/>
    </source>
</evidence>
<dbReference type="GO" id="GO:0003688">
    <property type="term" value="F:DNA replication origin binding"/>
    <property type="evidence" value="ECO:0007669"/>
    <property type="project" value="TreeGrafter"/>
</dbReference>
<evidence type="ECO:0000256" key="4">
    <source>
        <dbReference type="ARBA" id="ARBA00022932"/>
    </source>
</evidence>
<dbReference type="GO" id="GO:0006272">
    <property type="term" value="P:leading strand elongation"/>
    <property type="evidence" value="ECO:0007669"/>
    <property type="project" value="TreeGrafter"/>
</dbReference>
<dbReference type="Pfam" id="PF12254">
    <property type="entry name" value="DNA_pol_alpha_N"/>
    <property type="match status" value="1"/>
</dbReference>
<dbReference type="PANTHER" id="PTHR45861:SF1">
    <property type="entry name" value="DNA POLYMERASE ALPHA CATALYTIC SUBUNIT"/>
    <property type="match status" value="1"/>
</dbReference>
<dbReference type="VEuPathDB" id="ToxoDB:LOC34617277"/>
<evidence type="ECO:0000259" key="7">
    <source>
        <dbReference type="Pfam" id="PF00136"/>
    </source>
</evidence>
<dbReference type="InterPro" id="IPR024647">
    <property type="entry name" value="DNA_pol_a_cat_su_N"/>
</dbReference>
<dbReference type="InterPro" id="IPR036397">
    <property type="entry name" value="RNaseH_sf"/>
</dbReference>
<name>A0A1D3CSK1_9EIME</name>
<reference evidence="10 11" key="1">
    <citation type="journal article" date="2016" name="BMC Genomics">
        <title>Comparative genomics reveals Cyclospora cayetanensis possesses coccidia-like metabolism and invasion components but unique surface antigens.</title>
        <authorList>
            <person name="Liu S."/>
            <person name="Wang L."/>
            <person name="Zheng H."/>
            <person name="Xu Z."/>
            <person name="Roellig D.M."/>
            <person name="Li N."/>
            <person name="Frace M.A."/>
            <person name="Tang K."/>
            <person name="Arrowood M.J."/>
            <person name="Moss D.M."/>
            <person name="Zhang L."/>
            <person name="Feng Y."/>
            <person name="Xiao L."/>
        </authorList>
    </citation>
    <scope>NUCLEOTIDE SEQUENCE [LARGE SCALE GENOMIC DNA]</scope>
    <source>
        <strain evidence="10 11">CHN_HEN01</strain>
    </source>
</reference>
<dbReference type="InterPro" id="IPR042087">
    <property type="entry name" value="DNA_pol_B_thumb"/>
</dbReference>
<comment type="catalytic activity">
    <reaction evidence="5">
        <text>DNA(n) + a 2'-deoxyribonucleoside 5'-triphosphate = DNA(n+1) + diphosphate</text>
        <dbReference type="Rhea" id="RHEA:22508"/>
        <dbReference type="Rhea" id="RHEA-COMP:17339"/>
        <dbReference type="Rhea" id="RHEA-COMP:17340"/>
        <dbReference type="ChEBI" id="CHEBI:33019"/>
        <dbReference type="ChEBI" id="CHEBI:61560"/>
        <dbReference type="ChEBI" id="CHEBI:173112"/>
        <dbReference type="EC" id="2.7.7.7"/>
    </reaction>
</comment>
<accession>A0A1D3CSK1</accession>
<dbReference type="GO" id="GO:0003682">
    <property type="term" value="F:chromatin binding"/>
    <property type="evidence" value="ECO:0007669"/>
    <property type="project" value="TreeGrafter"/>
</dbReference>
<protein>
    <recommendedName>
        <fullName evidence="5">DNA polymerase</fullName>
        <ecNumber evidence="5">2.7.7.7</ecNumber>
    </recommendedName>
</protein>
<feature type="domain" description="DNA polymerase alpha catalytic subunit N-terminal" evidence="9">
    <location>
        <begin position="241"/>
        <end position="295"/>
    </location>
</feature>
<keyword evidence="5" id="KW-0238">DNA-binding</keyword>
<organism evidence="10 11">
    <name type="scientific">Cyclospora cayetanensis</name>
    <dbReference type="NCBI Taxonomy" id="88456"/>
    <lineage>
        <taxon>Eukaryota</taxon>
        <taxon>Sar</taxon>
        <taxon>Alveolata</taxon>
        <taxon>Apicomplexa</taxon>
        <taxon>Conoidasida</taxon>
        <taxon>Coccidia</taxon>
        <taxon>Eucoccidiorida</taxon>
        <taxon>Eimeriorina</taxon>
        <taxon>Eimeriidae</taxon>
        <taxon>Cyclospora</taxon>
    </lineage>
</organism>
<evidence type="ECO:0000313" key="11">
    <source>
        <dbReference type="Proteomes" id="UP000095192"/>
    </source>
</evidence>
<dbReference type="Gene3D" id="1.10.287.690">
    <property type="entry name" value="Helix hairpin bin"/>
    <property type="match status" value="1"/>
</dbReference>
<keyword evidence="5" id="KW-0235">DNA replication</keyword>
<keyword evidence="3 5" id="KW-0548">Nucleotidyltransferase</keyword>
<dbReference type="SUPFAM" id="SSF56672">
    <property type="entry name" value="DNA/RNA polymerases"/>
    <property type="match status" value="1"/>
</dbReference>
<keyword evidence="4 5" id="KW-0239">DNA-directed DNA polymerase</keyword>
<evidence type="ECO:0000259" key="8">
    <source>
        <dbReference type="Pfam" id="PF03104"/>
    </source>
</evidence>
<proteinExistence type="inferred from homology"/>
<feature type="compositionally biased region" description="Low complexity" evidence="6">
    <location>
        <begin position="1114"/>
        <end position="1130"/>
    </location>
</feature>
<dbReference type="Proteomes" id="UP000095192">
    <property type="component" value="Unassembled WGS sequence"/>
</dbReference>
<dbReference type="GO" id="GO:0003887">
    <property type="term" value="F:DNA-directed DNA polymerase activity"/>
    <property type="evidence" value="ECO:0007669"/>
    <property type="project" value="UniProtKB-KW"/>
</dbReference>
<dbReference type="InterPro" id="IPR006133">
    <property type="entry name" value="DNA-dir_DNA_pol_B_exonuc"/>
</dbReference>
<dbReference type="Gene3D" id="3.90.1600.10">
    <property type="entry name" value="Palm domain of DNA polymerase"/>
    <property type="match status" value="1"/>
</dbReference>
<dbReference type="InterPro" id="IPR006134">
    <property type="entry name" value="DNA-dir_DNA_pol_B_multi_dom"/>
</dbReference>
<dbReference type="PANTHER" id="PTHR45861">
    <property type="entry name" value="DNA POLYMERASE ALPHA CATALYTIC SUBUNIT"/>
    <property type="match status" value="1"/>
</dbReference>
<dbReference type="Gene3D" id="3.30.70.2820">
    <property type="match status" value="1"/>
</dbReference>
<evidence type="ECO:0000256" key="2">
    <source>
        <dbReference type="ARBA" id="ARBA00022679"/>
    </source>
</evidence>
<evidence type="ECO:0000256" key="6">
    <source>
        <dbReference type="SAM" id="MobiDB-lite"/>
    </source>
</evidence>
<evidence type="ECO:0000256" key="3">
    <source>
        <dbReference type="ARBA" id="ARBA00022695"/>
    </source>
</evidence>
<feature type="compositionally biased region" description="Acidic residues" evidence="6">
    <location>
        <begin position="1104"/>
        <end position="1113"/>
    </location>
</feature>
<dbReference type="InterPro" id="IPR043502">
    <property type="entry name" value="DNA/RNA_pol_sf"/>
</dbReference>
<dbReference type="PRINTS" id="PR00106">
    <property type="entry name" value="DNAPOLB"/>
</dbReference>
<evidence type="ECO:0000256" key="5">
    <source>
        <dbReference type="RuleBase" id="RU000442"/>
    </source>
</evidence>
<feature type="region of interest" description="Disordered" evidence="6">
    <location>
        <begin position="319"/>
        <end position="373"/>
    </location>
</feature>
<dbReference type="InterPro" id="IPR012337">
    <property type="entry name" value="RNaseH-like_sf"/>
</dbReference>
<dbReference type="PROSITE" id="PS00116">
    <property type="entry name" value="DNA_POLYMERASE_B"/>
    <property type="match status" value="1"/>
</dbReference>